<evidence type="ECO:0000313" key="2">
    <source>
        <dbReference type="Proteomes" id="UP000584642"/>
    </source>
</evidence>
<dbReference type="Gene3D" id="1.25.40.10">
    <property type="entry name" value="Tetratricopeptide repeat domain"/>
    <property type="match status" value="1"/>
</dbReference>
<reference evidence="1 2" key="1">
    <citation type="submission" date="2020-05" db="EMBL/GenBank/DDBJ databases">
        <title>Azospirillum oleiclasticum sp. nov, a nitrogen-fixing and heavy crude oil-emulsifying bacterium isolated from the crude oil of Yumen Oilfield.</title>
        <authorList>
            <person name="Wu D."/>
            <person name="Cai M."/>
            <person name="Zhang X."/>
        </authorList>
    </citation>
    <scope>NUCLEOTIDE SEQUENCE [LARGE SCALE GENOMIC DNA]</scope>
    <source>
        <strain evidence="1 2">ROY-1-1-2</strain>
    </source>
</reference>
<dbReference type="EMBL" id="JABFDB010000049">
    <property type="protein sequence ID" value="NYZ24991.1"/>
    <property type="molecule type" value="Genomic_DNA"/>
</dbReference>
<evidence type="ECO:0008006" key="3">
    <source>
        <dbReference type="Google" id="ProtNLM"/>
    </source>
</evidence>
<comment type="caution">
    <text evidence="1">The sequence shown here is derived from an EMBL/GenBank/DDBJ whole genome shotgun (WGS) entry which is preliminary data.</text>
</comment>
<proteinExistence type="predicted"/>
<keyword evidence="2" id="KW-1185">Reference proteome</keyword>
<accession>A0ABX2TL66</accession>
<dbReference type="Proteomes" id="UP000584642">
    <property type="component" value="Unassembled WGS sequence"/>
</dbReference>
<dbReference type="SUPFAM" id="SSF48452">
    <property type="entry name" value="TPR-like"/>
    <property type="match status" value="1"/>
</dbReference>
<feature type="non-terminal residue" evidence="1">
    <location>
        <position position="136"/>
    </location>
</feature>
<evidence type="ECO:0000313" key="1">
    <source>
        <dbReference type="EMBL" id="NYZ24991.1"/>
    </source>
</evidence>
<gene>
    <name evidence="1" type="ORF">HND93_35255</name>
</gene>
<sequence length="136" mass="14163">MLTELRAGAEAARRALFAQAVDHHKAGRLGLAAALYRALLALGCADAAVTGNLELLLNQVLAAAVGRLEAGDPGETAGLARWALEQRPGRDDAWRLLAMAERRQERPEAAAAALARALTLAPGVAEGHAEAGRQAE</sequence>
<protein>
    <recommendedName>
        <fullName evidence="3">Tetratricopeptide repeat protein</fullName>
    </recommendedName>
</protein>
<dbReference type="InterPro" id="IPR011990">
    <property type="entry name" value="TPR-like_helical_dom_sf"/>
</dbReference>
<organism evidence="1 2">
    <name type="scientific">Azospirillum oleiclasticum</name>
    <dbReference type="NCBI Taxonomy" id="2735135"/>
    <lineage>
        <taxon>Bacteria</taxon>
        <taxon>Pseudomonadati</taxon>
        <taxon>Pseudomonadota</taxon>
        <taxon>Alphaproteobacteria</taxon>
        <taxon>Rhodospirillales</taxon>
        <taxon>Azospirillaceae</taxon>
        <taxon>Azospirillum</taxon>
    </lineage>
</organism>
<name>A0ABX2TL66_9PROT</name>